<gene>
    <name evidence="2" type="ORF">ODALV1_LOCUS7947</name>
</gene>
<evidence type="ECO:0000313" key="2">
    <source>
        <dbReference type="EMBL" id="CAL8091485.1"/>
    </source>
</evidence>
<dbReference type="Proteomes" id="UP001642540">
    <property type="component" value="Unassembled WGS sequence"/>
</dbReference>
<dbReference type="EMBL" id="CAXLJM020000024">
    <property type="protein sequence ID" value="CAL8091485.1"/>
    <property type="molecule type" value="Genomic_DNA"/>
</dbReference>
<dbReference type="InterPro" id="IPR010562">
    <property type="entry name" value="Haemolymph_juvenile_hormone-bd"/>
</dbReference>
<feature type="signal peptide" evidence="1">
    <location>
        <begin position="1"/>
        <end position="25"/>
    </location>
</feature>
<comment type="caution">
    <text evidence="2">The sequence shown here is derived from an EMBL/GenBank/DDBJ whole genome shotgun (WGS) entry which is preliminary data.</text>
</comment>
<evidence type="ECO:0000313" key="3">
    <source>
        <dbReference type="Proteomes" id="UP001642540"/>
    </source>
</evidence>
<dbReference type="Gene3D" id="3.15.10.30">
    <property type="entry name" value="Haemolymph juvenile hormone binding protein"/>
    <property type="match status" value="1"/>
</dbReference>
<sequence length="134" mass="14324">MREDFKMRAPAFVLLLLFGVNGVLGVSDSDLSPPATPKNGLDDLILFLINTFKNIAVNGSECYGIPPLDPLVVPNAAINITQQLFRINGGINNATAIGLRGLEATSVTSNLIQLTVALQMELPEIVAEGNYDID</sequence>
<organism evidence="2 3">
    <name type="scientific">Orchesella dallaii</name>
    <dbReference type="NCBI Taxonomy" id="48710"/>
    <lineage>
        <taxon>Eukaryota</taxon>
        <taxon>Metazoa</taxon>
        <taxon>Ecdysozoa</taxon>
        <taxon>Arthropoda</taxon>
        <taxon>Hexapoda</taxon>
        <taxon>Collembola</taxon>
        <taxon>Entomobryomorpha</taxon>
        <taxon>Entomobryoidea</taxon>
        <taxon>Orchesellidae</taxon>
        <taxon>Orchesellinae</taxon>
        <taxon>Orchesella</taxon>
    </lineage>
</organism>
<feature type="chain" id="PRO_5045471614" evidence="1">
    <location>
        <begin position="26"/>
        <end position="134"/>
    </location>
</feature>
<accession>A0ABP1Q6P1</accession>
<dbReference type="Pfam" id="PF06585">
    <property type="entry name" value="JHBP"/>
    <property type="match status" value="1"/>
</dbReference>
<dbReference type="PANTHER" id="PTHR11008:SF9">
    <property type="entry name" value="PROTEIN TAKEOUT-LIKE PROTEIN"/>
    <property type="match status" value="1"/>
</dbReference>
<dbReference type="PANTHER" id="PTHR11008">
    <property type="entry name" value="PROTEIN TAKEOUT-LIKE PROTEIN"/>
    <property type="match status" value="1"/>
</dbReference>
<keyword evidence="1" id="KW-0732">Signal</keyword>
<name>A0ABP1Q6P1_9HEXA</name>
<dbReference type="InterPro" id="IPR038606">
    <property type="entry name" value="To_sf"/>
</dbReference>
<keyword evidence="3" id="KW-1185">Reference proteome</keyword>
<evidence type="ECO:0000256" key="1">
    <source>
        <dbReference type="SAM" id="SignalP"/>
    </source>
</evidence>
<reference evidence="2 3" key="1">
    <citation type="submission" date="2024-08" db="EMBL/GenBank/DDBJ databases">
        <authorList>
            <person name="Cucini C."/>
            <person name="Frati F."/>
        </authorList>
    </citation>
    <scope>NUCLEOTIDE SEQUENCE [LARGE SCALE GENOMIC DNA]</scope>
</reference>
<proteinExistence type="predicted"/>
<protein>
    <submittedName>
        <fullName evidence="2">Uncharacterized protein</fullName>
    </submittedName>
</protein>